<organism evidence="3 4">
    <name type="scientific">Zoarces viviparus</name>
    <name type="common">Viviparous eelpout</name>
    <name type="synonym">Blennius viviparus</name>
    <dbReference type="NCBI Taxonomy" id="48416"/>
    <lineage>
        <taxon>Eukaryota</taxon>
        <taxon>Metazoa</taxon>
        <taxon>Chordata</taxon>
        <taxon>Craniata</taxon>
        <taxon>Vertebrata</taxon>
        <taxon>Euteleostomi</taxon>
        <taxon>Actinopterygii</taxon>
        <taxon>Neopterygii</taxon>
        <taxon>Teleostei</taxon>
        <taxon>Neoteleostei</taxon>
        <taxon>Acanthomorphata</taxon>
        <taxon>Eupercaria</taxon>
        <taxon>Perciformes</taxon>
        <taxon>Cottioidei</taxon>
        <taxon>Zoarcales</taxon>
        <taxon>Zoarcidae</taxon>
        <taxon>Zoarcinae</taxon>
        <taxon>Zoarces</taxon>
    </lineage>
</organism>
<evidence type="ECO:0000313" key="3">
    <source>
        <dbReference type="EMBL" id="KAK9517166.1"/>
    </source>
</evidence>
<evidence type="ECO:0000256" key="2">
    <source>
        <dbReference type="SAM" id="Phobius"/>
    </source>
</evidence>
<keyword evidence="2" id="KW-1133">Transmembrane helix</keyword>
<keyword evidence="2" id="KW-0812">Transmembrane</keyword>
<gene>
    <name evidence="3" type="ORF">VZT92_025054</name>
</gene>
<keyword evidence="4" id="KW-1185">Reference proteome</keyword>
<protein>
    <submittedName>
        <fullName evidence="3">Uncharacterized protein</fullName>
    </submittedName>
</protein>
<evidence type="ECO:0000256" key="1">
    <source>
        <dbReference type="SAM" id="MobiDB-lite"/>
    </source>
</evidence>
<keyword evidence="2" id="KW-0472">Membrane</keyword>
<evidence type="ECO:0000313" key="4">
    <source>
        <dbReference type="Proteomes" id="UP001488805"/>
    </source>
</evidence>
<dbReference type="Proteomes" id="UP001488805">
    <property type="component" value="Unassembled WGS sequence"/>
</dbReference>
<feature type="region of interest" description="Disordered" evidence="1">
    <location>
        <begin position="1"/>
        <end position="25"/>
    </location>
</feature>
<dbReference type="AlphaFoldDB" id="A0AAW1E3X8"/>
<sequence length="88" mass="9830">MKDNHIIEQREVHADESLHSSAPAALPSIPSRKLINTHRHNPMLHSNLLVSTSQRSVKLRFPVHVLDSPSALGFIFIFVSAFSSQSFT</sequence>
<accession>A0AAW1E3X8</accession>
<name>A0AAW1E3X8_ZOAVI</name>
<feature type="transmembrane region" description="Helical" evidence="2">
    <location>
        <begin position="61"/>
        <end position="82"/>
    </location>
</feature>
<dbReference type="EMBL" id="JBCEZU010000575">
    <property type="protein sequence ID" value="KAK9517166.1"/>
    <property type="molecule type" value="Genomic_DNA"/>
</dbReference>
<feature type="compositionally biased region" description="Basic and acidic residues" evidence="1">
    <location>
        <begin position="1"/>
        <end position="18"/>
    </location>
</feature>
<reference evidence="3 4" key="1">
    <citation type="journal article" date="2024" name="Genome Biol. Evol.">
        <title>Chromosome-level genome assembly of the viviparous eelpout Zoarces viviparus.</title>
        <authorList>
            <person name="Fuhrmann N."/>
            <person name="Brasseur M.V."/>
            <person name="Bakowski C.E."/>
            <person name="Podsiadlowski L."/>
            <person name="Prost S."/>
            <person name="Krehenwinkel H."/>
            <person name="Mayer C."/>
        </authorList>
    </citation>
    <scope>NUCLEOTIDE SEQUENCE [LARGE SCALE GENOMIC DNA]</scope>
    <source>
        <strain evidence="3">NO-MEL_2022_Ind0_liver</strain>
    </source>
</reference>
<proteinExistence type="predicted"/>
<comment type="caution">
    <text evidence="3">The sequence shown here is derived from an EMBL/GenBank/DDBJ whole genome shotgun (WGS) entry which is preliminary data.</text>
</comment>